<evidence type="ECO:0000313" key="3">
    <source>
        <dbReference type="Proteomes" id="UP000011648"/>
    </source>
</evidence>
<dbReference type="PATRIC" id="fig|1230458.4.peg.3856"/>
<dbReference type="Proteomes" id="UP000011648">
    <property type="component" value="Unassembled WGS sequence"/>
</dbReference>
<feature type="compositionally biased region" description="Polar residues" evidence="1">
    <location>
        <begin position="58"/>
        <end position="69"/>
    </location>
</feature>
<organism evidence="2 3">
    <name type="scientific">Natrialba taiwanensis DSM 12281</name>
    <dbReference type="NCBI Taxonomy" id="1230458"/>
    <lineage>
        <taxon>Archaea</taxon>
        <taxon>Methanobacteriati</taxon>
        <taxon>Methanobacteriota</taxon>
        <taxon>Stenosarchaea group</taxon>
        <taxon>Halobacteria</taxon>
        <taxon>Halobacteriales</taxon>
        <taxon>Natrialbaceae</taxon>
        <taxon>Natrialba</taxon>
    </lineage>
</organism>
<proteinExistence type="predicted"/>
<feature type="region of interest" description="Disordered" evidence="1">
    <location>
        <begin position="57"/>
        <end position="127"/>
    </location>
</feature>
<comment type="caution">
    <text evidence="2">The sequence shown here is derived from an EMBL/GenBank/DDBJ whole genome shotgun (WGS) entry which is preliminary data.</text>
</comment>
<keyword evidence="3" id="KW-1185">Reference proteome</keyword>
<protein>
    <submittedName>
        <fullName evidence="2">Uncharacterized protein</fullName>
    </submittedName>
</protein>
<dbReference type="EMBL" id="AOIL01000067">
    <property type="protein sequence ID" value="ELY85475.1"/>
    <property type="molecule type" value="Genomic_DNA"/>
</dbReference>
<sequence>MVPGWQCETLIREFSLGSNSSRSTAIVGWGGDPARRDRAATDGAVFELISAASSSSSEYCYSNGENGQSEFDAETGHRPLRTVAEGGRSSSVDSRIEDRYLARSSGGETTPTVQVSSNSSVDYNEGN</sequence>
<name>L9ZG91_9EURY</name>
<feature type="compositionally biased region" description="Polar residues" evidence="1">
    <location>
        <begin position="106"/>
        <end position="127"/>
    </location>
</feature>
<reference evidence="2 3" key="1">
    <citation type="journal article" date="2014" name="PLoS Genet.">
        <title>Phylogenetically driven sequencing of extremely halophilic archaea reveals strategies for static and dynamic osmo-response.</title>
        <authorList>
            <person name="Becker E.A."/>
            <person name="Seitzer P.M."/>
            <person name="Tritt A."/>
            <person name="Larsen D."/>
            <person name="Krusor M."/>
            <person name="Yao A.I."/>
            <person name="Wu D."/>
            <person name="Madern D."/>
            <person name="Eisen J.A."/>
            <person name="Darling A.E."/>
            <person name="Facciotti M.T."/>
        </authorList>
    </citation>
    <scope>NUCLEOTIDE SEQUENCE [LARGE SCALE GENOMIC DNA]</scope>
    <source>
        <strain evidence="2 3">DSM 12281</strain>
    </source>
</reference>
<evidence type="ECO:0000256" key="1">
    <source>
        <dbReference type="SAM" id="MobiDB-lite"/>
    </source>
</evidence>
<gene>
    <name evidence="2" type="ORF">C484_19182</name>
</gene>
<accession>L9ZG91</accession>
<evidence type="ECO:0000313" key="2">
    <source>
        <dbReference type="EMBL" id="ELY85475.1"/>
    </source>
</evidence>
<dbReference type="AlphaFoldDB" id="L9ZG91"/>